<evidence type="ECO:0000256" key="1">
    <source>
        <dbReference type="SAM" id="MobiDB-lite"/>
    </source>
</evidence>
<feature type="compositionally biased region" description="Low complexity" evidence="1">
    <location>
        <begin position="35"/>
        <end position="62"/>
    </location>
</feature>
<proteinExistence type="predicted"/>
<evidence type="ECO:0000313" key="3">
    <source>
        <dbReference type="Proteomes" id="UP001162031"/>
    </source>
</evidence>
<protein>
    <submittedName>
        <fullName evidence="2">Uncharacterized protein</fullName>
    </submittedName>
</protein>
<organism evidence="2 3">
    <name type="scientific">Hyaloperonospora brassicae</name>
    <name type="common">Brassica downy mildew</name>
    <name type="synonym">Peronospora brassicae</name>
    <dbReference type="NCBI Taxonomy" id="162125"/>
    <lineage>
        <taxon>Eukaryota</taxon>
        <taxon>Sar</taxon>
        <taxon>Stramenopiles</taxon>
        <taxon>Oomycota</taxon>
        <taxon>Peronosporomycetes</taxon>
        <taxon>Peronosporales</taxon>
        <taxon>Peronosporaceae</taxon>
        <taxon>Hyaloperonospora</taxon>
    </lineage>
</organism>
<feature type="region of interest" description="Disordered" evidence="1">
    <location>
        <begin position="183"/>
        <end position="217"/>
    </location>
</feature>
<gene>
    <name evidence="2" type="ORF">HBR001_LOCUS1149</name>
</gene>
<comment type="caution">
    <text evidence="2">The sequence shown here is derived from an EMBL/GenBank/DDBJ whole genome shotgun (WGS) entry which is preliminary data.</text>
</comment>
<dbReference type="EMBL" id="CANTFL010000106">
    <property type="protein sequence ID" value="CAI5713942.1"/>
    <property type="molecule type" value="Genomic_DNA"/>
</dbReference>
<feature type="compositionally biased region" description="Polar residues" evidence="1">
    <location>
        <begin position="189"/>
        <end position="204"/>
    </location>
</feature>
<feature type="compositionally biased region" description="Acidic residues" evidence="1">
    <location>
        <begin position="13"/>
        <end position="26"/>
    </location>
</feature>
<dbReference type="AlphaFoldDB" id="A0AAV0T3E3"/>
<dbReference type="Proteomes" id="UP001162031">
    <property type="component" value="Unassembled WGS sequence"/>
</dbReference>
<keyword evidence="3" id="KW-1185">Reference proteome</keyword>
<feature type="region of interest" description="Disordered" evidence="1">
    <location>
        <begin position="1"/>
        <end position="81"/>
    </location>
</feature>
<feature type="compositionally biased region" description="Basic and acidic residues" evidence="1">
    <location>
        <begin position="1"/>
        <end position="12"/>
    </location>
</feature>
<accession>A0AAV0T3E3</accession>
<evidence type="ECO:0000313" key="2">
    <source>
        <dbReference type="EMBL" id="CAI5713942.1"/>
    </source>
</evidence>
<name>A0AAV0T3E3_HYABA</name>
<reference evidence="2" key="1">
    <citation type="submission" date="2022-12" db="EMBL/GenBank/DDBJ databases">
        <authorList>
            <person name="Webb A."/>
        </authorList>
    </citation>
    <scope>NUCLEOTIDE SEQUENCE</scope>
    <source>
        <strain evidence="2">Hp1</strain>
    </source>
</reference>
<sequence>MSHWKDTQKSIDEELDDEFAALDAESDTNSQAKADGSCSGSSSSDSSDSSSSDESAGVGDDSMTGNGTNADDNTYVDPVDEKVEQTKGQHIENDGDSGAQPSLLVDKDVVSLAVVVEPNCVSTLEDMISPTSDVKLPAPDSVQPDSAVALVAIEDKLSSAETYQPGSVRNSIQNSVPTSGAIIDGADNSAASGTQFSTGQNLSKRPTPVTHNGRVDGPPELEAQFTTRSKSAPDVSVGSFATSTVYGEQAAEACCTDEQTVEASIVVEQHALRELRNVDEAKLESHQGISQKRMKLNDGTGQAKRESGAPVQSAQVLTGDKVVQTESDATGEARDDQRMRKFSRSALQRAVRLGKGENPDKAYARRTISFLVKLCCRFTNTCPEHVMSLCQVLVSAYRKLRISPMLVVRGSLSVFRTPRSRRLMQESELGLSWLCNQVLIRVMCNDSEDLEHDGSIAPESLSLSLVDVCLLHLRGLLLEERTSVGDFLSDDSPHVHVATRSNITSHDIVFLAQTCALYTHLCRSSGRLFASRVLLFDLVRENPNIRGLHFARVMLEIYPAMLEREFDQHCVERQQILRETLQQALVFISSVSAAKQELLLHQASTTMLHAIAGALQMPELEEVDGNDPSLPRAHVEKLFGKVSVHCRSSQPRLQDDVVQSPVTAEHFALAKSMELCAAVYGLDLVTEVCSIDRCQELYNETNVENKIGIMYIVSHIATTFFSKTCDTQTSKTGAQQYVDDVVEWMYHVLSTDTTSSPEDHHKLMLGCATVCVDLVLEFPSPAGFEARRRALCAVVHWFDTIPSDKLIDLPATFLRRLRLAVVAARPHAIGK</sequence>
<feature type="compositionally biased region" description="Polar residues" evidence="1">
    <location>
        <begin position="63"/>
        <end position="72"/>
    </location>
</feature>